<dbReference type="Proteomes" id="UP000013569">
    <property type="component" value="Unassembled WGS sequence"/>
</dbReference>
<name>R7YCL4_9ACTN</name>
<protein>
    <submittedName>
        <fullName evidence="1">Uncharacterized protein</fullName>
    </submittedName>
</protein>
<dbReference type="PATRIC" id="fig|1316928.3.peg.1054"/>
<dbReference type="AlphaFoldDB" id="R7YCL4"/>
<dbReference type="EMBL" id="AQPW01000004">
    <property type="protein sequence ID" value="EON33738.1"/>
    <property type="molecule type" value="Genomic_DNA"/>
</dbReference>
<accession>R7YCL4</accession>
<dbReference type="RefSeq" id="WP_010841507.1">
    <property type="nucleotide sequence ID" value="NZ_AQPW01000004.1"/>
</dbReference>
<proteinExistence type="predicted"/>
<organism evidence="1 2">
    <name type="scientific">Gordonia terrae C-6</name>
    <dbReference type="NCBI Taxonomy" id="1316928"/>
    <lineage>
        <taxon>Bacteria</taxon>
        <taxon>Bacillati</taxon>
        <taxon>Actinomycetota</taxon>
        <taxon>Actinomycetes</taxon>
        <taxon>Mycobacteriales</taxon>
        <taxon>Gordoniaceae</taxon>
        <taxon>Gordonia</taxon>
    </lineage>
</organism>
<sequence length="368" mass="40581">MAWSSKYTIELWSKNGVMLADFSGRATGRKIVESRNYPESIEFALDLNAFEKYCRDSGIDPKQLLITNSTEVRVRRAGTYLTGGQLVYKNASIRAEAQGVVCRVHGFLALFNKRRTGDSPAGFVSEVYTQAEGTAKSRKDLAWHLINASQQLTNGNFGVTRGLTGGSDALYDKTYSRTNLQDALQAMTTYKTDPIDIEFTYDKVFNTYAQIGSDRPDIVFEYPGNIFELDAPDDGTDVTNEVIALGQGAADGTQKPEFAQDIPSQLEYQLRQDIVQSNGTDNSSGGITDAAESAKDAKSRPIKIPALTVNGNVAPFVTDYRIGDRVRVKVNGHPLIDDINGVYRLEKRTITIDDNDNESVKLEVSAWV</sequence>
<comment type="caution">
    <text evidence="1">The sequence shown here is derived from an EMBL/GenBank/DDBJ whole genome shotgun (WGS) entry which is preliminary data.</text>
</comment>
<reference evidence="1 2" key="1">
    <citation type="journal article" date="2013" name="Genome Announc.">
        <title>Draft Genome Sequence of a Benzothiophene-Desulfurizing Bacterium, Gordona terrae Strain C-6.</title>
        <authorList>
            <person name="Wang W."/>
            <person name="Ma T."/>
            <person name="Ren Y."/>
            <person name="Li G."/>
        </authorList>
    </citation>
    <scope>NUCLEOTIDE SEQUENCE [LARGE SCALE GENOMIC DNA]</scope>
    <source>
        <strain evidence="1 2">C-6</strain>
    </source>
</reference>
<evidence type="ECO:0000313" key="1">
    <source>
        <dbReference type="EMBL" id="EON33738.1"/>
    </source>
</evidence>
<gene>
    <name evidence="1" type="ORF">GTC6_05207</name>
</gene>
<evidence type="ECO:0000313" key="2">
    <source>
        <dbReference type="Proteomes" id="UP000013569"/>
    </source>
</evidence>
<dbReference type="OrthoDB" id="5097943at2"/>